<dbReference type="PANTHER" id="PTHR32182:SF23">
    <property type="entry name" value="ATP BINDING PROTEIN"/>
    <property type="match status" value="1"/>
</dbReference>
<dbReference type="InterPro" id="IPR027417">
    <property type="entry name" value="P-loop_NTPase"/>
</dbReference>
<dbReference type="GO" id="GO:0000731">
    <property type="term" value="P:DNA synthesis involved in DNA repair"/>
    <property type="evidence" value="ECO:0007669"/>
    <property type="project" value="TreeGrafter"/>
</dbReference>
<dbReference type="KEGG" id="mrub:DEO27_022130"/>
<reference evidence="1" key="1">
    <citation type="submission" date="2019-08" db="EMBL/GenBank/DDBJ databases">
        <title>Comparative genome analysis confer to the adaptation heavy metal polluted environment.</title>
        <authorList>
            <person name="Li Y."/>
        </authorList>
    </citation>
    <scope>NUCLEOTIDE SEQUENCE [LARGE SCALE GENOMIC DNA]</scope>
    <source>
        <strain evidence="1">P1</strain>
    </source>
</reference>
<dbReference type="AlphaFoldDB" id="A0A5C1I3S1"/>
<dbReference type="RefSeq" id="WP_112568703.1">
    <property type="nucleotide sequence ID" value="NZ_CP043450.1"/>
</dbReference>
<name>A0A5C1I3S1_9SPHI</name>
<dbReference type="GO" id="GO:0006302">
    <property type="term" value="P:double-strand break repair"/>
    <property type="evidence" value="ECO:0007669"/>
    <property type="project" value="TreeGrafter"/>
</dbReference>
<proteinExistence type="predicted"/>
<keyword evidence="2" id="KW-1185">Reference proteome</keyword>
<evidence type="ECO:0008006" key="3">
    <source>
        <dbReference type="Google" id="ProtNLM"/>
    </source>
</evidence>
<dbReference type="PANTHER" id="PTHR32182">
    <property type="entry name" value="DNA REPLICATION AND REPAIR PROTEIN RECF"/>
    <property type="match status" value="1"/>
</dbReference>
<dbReference type="SUPFAM" id="SSF52540">
    <property type="entry name" value="P-loop containing nucleoside triphosphate hydrolases"/>
    <property type="match status" value="1"/>
</dbReference>
<accession>A0A5C1I3S1</accession>
<organism evidence="1 2">
    <name type="scientific">Mucilaginibacter rubeus</name>
    <dbReference type="NCBI Taxonomy" id="2027860"/>
    <lineage>
        <taxon>Bacteria</taxon>
        <taxon>Pseudomonadati</taxon>
        <taxon>Bacteroidota</taxon>
        <taxon>Sphingobacteriia</taxon>
        <taxon>Sphingobacteriales</taxon>
        <taxon>Sphingobacteriaceae</taxon>
        <taxon>Mucilaginibacter</taxon>
    </lineage>
</organism>
<sequence length="638" mass="74284">MQIHYMWINDFAPIQQTGINLSSNLIFEMQHLSGKASWELTIKKNPDYIDHFFDDLEPAADIGKISNVTAIIGKNGAGKTSILSYIKSRLPQGLESRTMNDLFVYSWADQNNKETYYIIRPFEFPLEINNLSGLQFEESEYGDDAASSLQFTGKLGAAEYIYYSYLLDFNEDMQPWKGLSNLSSAYLMMEERRRITEESRHERSRETMLAHCNDLDNLHMSEVARAVELLSSDFQQLPFSKPEYLIIEIDLRDATYFDDEKEKFPEFYTLLQSLRASDSVKEDNKERTTAELRRDMLLRTLMLGVFYNYHLQDFKYSVGSLYTHRIEKDLNESATEYILRFFSSMEVGSSIQNNEQIKIPRHEFLSTAVIEFYNFVRQQFDSGVISARNDLSSMYLKLDSESEKVFKKFSKLYLSIKGISSFLNFKWRSLSGGEQSYLSLMSRFYDLKNHGHGDLPRNLVIMIDEGDLGYHPEWQRKYLKTTLDFLRRLFRNHSMQVIMTANSPFISSDLPKANVLFIEKGPNGSIYHSKDNNRESTFGSNIHTLFSNSFYMDGVLMGDFAKARINRIIDFINDKRVNIPNADYKKTIEAIGEPVLRKKLLDMWFEKFGPIEEREQLLKRLAELNEQINPSKDDQEPA</sequence>
<dbReference type="Gene3D" id="3.40.50.300">
    <property type="entry name" value="P-loop containing nucleotide triphosphate hydrolases"/>
    <property type="match status" value="1"/>
</dbReference>
<protein>
    <recommendedName>
        <fullName evidence="3">AAA domain-containing protein</fullName>
    </recommendedName>
</protein>
<gene>
    <name evidence="1" type="ORF">DEO27_022130</name>
</gene>
<dbReference type="EMBL" id="CP043450">
    <property type="protein sequence ID" value="QEM12595.1"/>
    <property type="molecule type" value="Genomic_DNA"/>
</dbReference>
<evidence type="ECO:0000313" key="1">
    <source>
        <dbReference type="EMBL" id="QEM12595.1"/>
    </source>
</evidence>
<dbReference type="OrthoDB" id="997844at2"/>
<evidence type="ECO:0000313" key="2">
    <source>
        <dbReference type="Proteomes" id="UP000251402"/>
    </source>
</evidence>
<dbReference type="Proteomes" id="UP000251402">
    <property type="component" value="Chromosome"/>
</dbReference>